<dbReference type="Pfam" id="PF07715">
    <property type="entry name" value="Plug"/>
    <property type="match status" value="1"/>
</dbReference>
<dbReference type="Proteomes" id="UP000199438">
    <property type="component" value="Unassembled WGS sequence"/>
</dbReference>
<feature type="domain" description="TonB-dependent receptor plug" evidence="12">
    <location>
        <begin position="114"/>
        <end position="220"/>
    </location>
</feature>
<dbReference type="STRING" id="1334022.SAMN04487907_1117"/>
<dbReference type="GO" id="GO:0009279">
    <property type="term" value="C:cell outer membrane"/>
    <property type="evidence" value="ECO:0007669"/>
    <property type="project" value="UniProtKB-SubCell"/>
</dbReference>
<evidence type="ECO:0000256" key="5">
    <source>
        <dbReference type="ARBA" id="ARBA00023077"/>
    </source>
</evidence>
<evidence type="ECO:0000313" key="14">
    <source>
        <dbReference type="Proteomes" id="UP000199438"/>
    </source>
</evidence>
<dbReference type="Pfam" id="PF13715">
    <property type="entry name" value="CarbopepD_reg_2"/>
    <property type="match status" value="1"/>
</dbReference>
<keyword evidence="6 8" id="KW-0472">Membrane</keyword>
<keyword evidence="5 9" id="KW-0798">TonB box</keyword>
<keyword evidence="10" id="KW-0732">Signal</keyword>
<dbReference type="EMBL" id="FOKV01000011">
    <property type="protein sequence ID" value="SFC87750.1"/>
    <property type="molecule type" value="Genomic_DNA"/>
</dbReference>
<evidence type="ECO:0000256" key="1">
    <source>
        <dbReference type="ARBA" id="ARBA00004571"/>
    </source>
</evidence>
<dbReference type="InterPro" id="IPR018247">
    <property type="entry name" value="EF_Hand_1_Ca_BS"/>
</dbReference>
<dbReference type="SUPFAM" id="SSF56935">
    <property type="entry name" value="Porins"/>
    <property type="match status" value="1"/>
</dbReference>
<keyword evidence="14" id="KW-1185">Reference proteome</keyword>
<evidence type="ECO:0000256" key="9">
    <source>
        <dbReference type="RuleBase" id="RU003357"/>
    </source>
</evidence>
<keyword evidence="7 8" id="KW-0998">Cell outer membrane</keyword>
<name>A0A1I1N1R6_9FLAO</name>
<accession>A0A1I1N1R6</accession>
<feature type="domain" description="TonB-dependent receptor-like beta-barrel" evidence="11">
    <location>
        <begin position="384"/>
        <end position="961"/>
    </location>
</feature>
<dbReference type="InterPro" id="IPR008969">
    <property type="entry name" value="CarboxyPept-like_regulatory"/>
</dbReference>
<evidence type="ECO:0000256" key="10">
    <source>
        <dbReference type="SAM" id="SignalP"/>
    </source>
</evidence>
<dbReference type="Gene3D" id="2.40.170.20">
    <property type="entry name" value="TonB-dependent receptor, beta-barrel domain"/>
    <property type="match status" value="1"/>
</dbReference>
<evidence type="ECO:0000256" key="2">
    <source>
        <dbReference type="ARBA" id="ARBA00022448"/>
    </source>
</evidence>
<comment type="subcellular location">
    <subcellularLocation>
        <location evidence="1 8">Cell outer membrane</location>
        <topology evidence="1 8">Multi-pass membrane protein</topology>
    </subcellularLocation>
</comment>
<dbReference type="InterPro" id="IPR023997">
    <property type="entry name" value="TonB-dep_OMP_SusC/RagA_CS"/>
</dbReference>
<dbReference type="InterPro" id="IPR023996">
    <property type="entry name" value="TonB-dep_OMP_SusC/RagA"/>
</dbReference>
<dbReference type="InterPro" id="IPR000531">
    <property type="entry name" value="Beta-barrel_TonB"/>
</dbReference>
<keyword evidence="2 8" id="KW-0813">Transport</keyword>
<feature type="signal peptide" evidence="10">
    <location>
        <begin position="1"/>
        <end position="19"/>
    </location>
</feature>
<keyword evidence="4 8" id="KW-0812">Transmembrane</keyword>
<dbReference type="SUPFAM" id="SSF49464">
    <property type="entry name" value="Carboxypeptidase regulatory domain-like"/>
    <property type="match status" value="1"/>
</dbReference>
<dbReference type="Pfam" id="PF00593">
    <property type="entry name" value="TonB_dep_Rec_b-barrel"/>
    <property type="match status" value="1"/>
</dbReference>
<evidence type="ECO:0000259" key="11">
    <source>
        <dbReference type="Pfam" id="PF00593"/>
    </source>
</evidence>
<evidence type="ECO:0000256" key="7">
    <source>
        <dbReference type="ARBA" id="ARBA00023237"/>
    </source>
</evidence>
<reference evidence="14" key="1">
    <citation type="submission" date="2016-10" db="EMBL/GenBank/DDBJ databases">
        <authorList>
            <person name="Varghese N."/>
            <person name="Submissions S."/>
        </authorList>
    </citation>
    <scope>NUCLEOTIDE SEQUENCE [LARGE SCALE GENOMIC DNA]</scope>
    <source>
        <strain evidence="14">DSM 24499</strain>
    </source>
</reference>
<protein>
    <submittedName>
        <fullName evidence="13">TonB-linked outer membrane protein, SusC/RagA family</fullName>
    </submittedName>
</protein>
<dbReference type="InterPro" id="IPR039426">
    <property type="entry name" value="TonB-dep_rcpt-like"/>
</dbReference>
<dbReference type="NCBIfam" id="TIGR04056">
    <property type="entry name" value="OMP_RagA_SusC"/>
    <property type="match status" value="1"/>
</dbReference>
<dbReference type="InterPro" id="IPR012910">
    <property type="entry name" value="Plug_dom"/>
</dbReference>
<feature type="chain" id="PRO_5011441015" evidence="10">
    <location>
        <begin position="20"/>
        <end position="1005"/>
    </location>
</feature>
<dbReference type="AlphaFoldDB" id="A0A1I1N1R6"/>
<evidence type="ECO:0000256" key="3">
    <source>
        <dbReference type="ARBA" id="ARBA00022452"/>
    </source>
</evidence>
<evidence type="ECO:0000256" key="6">
    <source>
        <dbReference type="ARBA" id="ARBA00023136"/>
    </source>
</evidence>
<comment type="similarity">
    <text evidence="8 9">Belongs to the TonB-dependent receptor family.</text>
</comment>
<dbReference type="InterPro" id="IPR036942">
    <property type="entry name" value="Beta-barrel_TonB_sf"/>
</dbReference>
<evidence type="ECO:0000259" key="12">
    <source>
        <dbReference type="Pfam" id="PF07715"/>
    </source>
</evidence>
<evidence type="ECO:0000256" key="4">
    <source>
        <dbReference type="ARBA" id="ARBA00022692"/>
    </source>
</evidence>
<gene>
    <name evidence="13" type="ORF">SAMN04487907_1117</name>
</gene>
<dbReference type="OrthoDB" id="9768177at2"/>
<evidence type="ECO:0000313" key="13">
    <source>
        <dbReference type="EMBL" id="SFC87750.1"/>
    </source>
</evidence>
<dbReference type="FunFam" id="2.60.40.1120:FF:000003">
    <property type="entry name" value="Outer membrane protein Omp121"/>
    <property type="match status" value="1"/>
</dbReference>
<evidence type="ECO:0000256" key="8">
    <source>
        <dbReference type="PROSITE-ProRule" id="PRU01360"/>
    </source>
</evidence>
<dbReference type="RefSeq" id="WP_092544770.1">
    <property type="nucleotide sequence ID" value="NZ_FOKV01000011.1"/>
</dbReference>
<sequence length="1005" mass="111407">MKIISKLILFLLFSNSVLYAQKEVTGTIKDEAGTLLPGVNISEKGTSNGTVSDFDGNFTISVEENAVLVFSYLGFQAQEIEVSGKSVLNVVMANDQEALSEVVVIGYGAIERDKISSSVSTVEGEELTKVTASNPAESLQGKAAGVQVLSGGGNPGASPQILVRGITSNNGTQPLIVLDGVPLAQGTSLNFLNPNDIKNFQILKDASASAIYGSRASNGVVLITTKRGAAGKPTINFDFSQGFQRLEKINVANADEYIQVMNLRRTNDGSAPIYDQADYNTSTDWWDETIENFAPVTNLNLRASGGSENIKYAASVSYFKQESNYSKGFYEKVTARFNTDFQISDKISIKQDINPRVESYGNTPNVLYNVLRIDPLTPVYLPQDERTGNIFSIYEGSNNQVPNPVGSIARLFNETKFFGLMSNTQFNYEIIDGLNFNSQLGLNINHARQDVFNPTFFTTPNEQRQINNVTRRVDENFNYVWNNTINYTQDFGKHYLNVLGGVLFDSQTYNYVSAYREELPSDENPDLRYIDAAAGEGVSVGGNEAVETIFSGIFRGIYTYDDRYFFTGTIRADESSKFAEGNRLGVFPSVSVAWDVDSEEFFNVDFINNLRFKAGYGQIGNQNIDRNGQFFSIGTGNYVFGGSRVVSNYLSQFGNPALQWETVEDKNVGLTMAIFDNALDFSVEYYEKTSQDLLFNVELPNYTGIPGLVAQNVGSFESKGWDIQVGYNKTWGDFDMDLNMNVSTNQSKAVALAPGNEQLFGQNREDLGNRFIKITELGRTVGLFYGFETDGIFQNQTEINAHSSENGQLIQPDAQPGDLKFVDTNNDGVLNDDDLTTIGNPFPDFYGGFTANMSYKDFDFSMQWYGSFGNDVFNYPRTFMNAGTQDVNIAAGTLGRVWTPENPSAEFPRLTLNDRNGNYQRPSSLFIEDASYLRLRNVQFGYNLDIKGFQKFRVYVSGQNLFTITDYSGFDPEVSAGGDIINDFGIDYARYPVSKTYLVGLNLTL</sequence>
<dbReference type="Gene3D" id="2.60.40.1120">
    <property type="entry name" value="Carboxypeptidase-like, regulatory domain"/>
    <property type="match status" value="1"/>
</dbReference>
<dbReference type="PROSITE" id="PS52016">
    <property type="entry name" value="TONB_DEPENDENT_REC_3"/>
    <property type="match status" value="1"/>
</dbReference>
<proteinExistence type="inferred from homology"/>
<organism evidence="13 14">
    <name type="scientific">Zunongwangia mangrovi</name>
    <dbReference type="NCBI Taxonomy" id="1334022"/>
    <lineage>
        <taxon>Bacteria</taxon>
        <taxon>Pseudomonadati</taxon>
        <taxon>Bacteroidota</taxon>
        <taxon>Flavobacteriia</taxon>
        <taxon>Flavobacteriales</taxon>
        <taxon>Flavobacteriaceae</taxon>
        <taxon>Zunongwangia</taxon>
    </lineage>
</organism>
<keyword evidence="3 8" id="KW-1134">Transmembrane beta strand</keyword>
<dbReference type="Gene3D" id="2.170.130.10">
    <property type="entry name" value="TonB-dependent receptor, plug domain"/>
    <property type="match status" value="1"/>
</dbReference>
<dbReference type="NCBIfam" id="TIGR04057">
    <property type="entry name" value="SusC_RagA_signa"/>
    <property type="match status" value="1"/>
</dbReference>
<dbReference type="PROSITE" id="PS00018">
    <property type="entry name" value="EF_HAND_1"/>
    <property type="match status" value="1"/>
</dbReference>
<dbReference type="InterPro" id="IPR037066">
    <property type="entry name" value="Plug_dom_sf"/>
</dbReference>